<dbReference type="InterPro" id="IPR055222">
    <property type="entry name" value="PRISE-like_Rossmann-fold"/>
</dbReference>
<dbReference type="CDD" id="cd08948">
    <property type="entry name" value="5beta-POR_like_SDR_a"/>
    <property type="match status" value="1"/>
</dbReference>
<dbReference type="Pfam" id="PF22917">
    <property type="entry name" value="PRISE"/>
    <property type="match status" value="1"/>
</dbReference>
<keyword evidence="3" id="KW-1185">Reference proteome</keyword>
<dbReference type="SUPFAM" id="SSF51735">
    <property type="entry name" value="NAD(P)-binding Rossmann-fold domains"/>
    <property type="match status" value="1"/>
</dbReference>
<name>A0A917BEJ5_9MICO</name>
<proteinExistence type="predicted"/>
<dbReference type="RefSeq" id="WP_188679947.1">
    <property type="nucleotide sequence ID" value="NZ_BMGP01000006.1"/>
</dbReference>
<dbReference type="Proteomes" id="UP000598775">
    <property type="component" value="Unassembled WGS sequence"/>
</dbReference>
<dbReference type="AlphaFoldDB" id="A0A917BEJ5"/>
<reference evidence="2 3" key="1">
    <citation type="journal article" date="2014" name="Int. J. Syst. Evol. Microbiol.">
        <title>Complete genome sequence of Corynebacterium casei LMG S-19264T (=DSM 44701T), isolated from a smear-ripened cheese.</title>
        <authorList>
            <consortium name="US DOE Joint Genome Institute (JGI-PGF)"/>
            <person name="Walter F."/>
            <person name="Albersmeier A."/>
            <person name="Kalinowski J."/>
            <person name="Ruckert C."/>
        </authorList>
    </citation>
    <scope>NUCLEOTIDE SEQUENCE [LARGE SCALE GENOMIC DNA]</scope>
    <source>
        <strain evidence="2 3">CGMCC 1.12976</strain>
    </source>
</reference>
<dbReference type="Gene3D" id="3.40.50.720">
    <property type="entry name" value="NAD(P)-binding Rossmann-like Domain"/>
    <property type="match status" value="1"/>
</dbReference>
<gene>
    <name evidence="2" type="ORF">GCM10011399_31420</name>
</gene>
<evidence type="ECO:0000313" key="2">
    <source>
        <dbReference type="EMBL" id="GGF36233.1"/>
    </source>
</evidence>
<accession>A0A917BEJ5</accession>
<organism evidence="2 3">
    <name type="scientific">Subtercola lobariae</name>
    <dbReference type="NCBI Taxonomy" id="1588641"/>
    <lineage>
        <taxon>Bacteria</taxon>
        <taxon>Bacillati</taxon>
        <taxon>Actinomycetota</taxon>
        <taxon>Actinomycetes</taxon>
        <taxon>Micrococcales</taxon>
        <taxon>Microbacteriaceae</taxon>
        <taxon>Subtercola</taxon>
    </lineage>
</organism>
<sequence length="350" mass="38075">MSVLVVGAHGVAGSAAAEHLSSHGRAVTTLARRPVALDDGGAANDRRHLQADLLDTDSIPRGALSSITEIVYAGYAERSSFGETTDLNARMLSGLLQALERDGAAPERFVLMGGGKSYGEHLGPYRTPAKESDPRLLGPILYNPQEDLVQAGVRRFGWSYTVLRPDGIIGHSLGSPMNILTGVAAFAVLSREEGVPLRYPGSLAGWNALHQATDSRILARAVAWALDAETARDEIFNVTNGDHFRWRHLWADIAAFFEMPPADPQPLDLASHMAGLGGVWQRIGEREGLREKTLDDFVRWPFVQGWMDTGYDMVQSTIKIRLAGFGDAIDSHQSVLDHLFGLREAGYIPQ</sequence>
<dbReference type="InterPro" id="IPR036291">
    <property type="entry name" value="NAD(P)-bd_dom_sf"/>
</dbReference>
<evidence type="ECO:0000313" key="3">
    <source>
        <dbReference type="Proteomes" id="UP000598775"/>
    </source>
</evidence>
<feature type="domain" description="PRISE-like Rossmann-fold" evidence="1">
    <location>
        <begin position="63"/>
        <end position="295"/>
    </location>
</feature>
<dbReference type="PANTHER" id="PTHR32487:SF0">
    <property type="entry name" value="3-OXO-DELTA(4,5)-STEROID 5-BETA-REDUCTASE"/>
    <property type="match status" value="1"/>
</dbReference>
<protein>
    <recommendedName>
        <fullName evidence="1">PRISE-like Rossmann-fold domain-containing protein</fullName>
    </recommendedName>
</protein>
<dbReference type="EMBL" id="BMGP01000006">
    <property type="protein sequence ID" value="GGF36233.1"/>
    <property type="molecule type" value="Genomic_DNA"/>
</dbReference>
<evidence type="ECO:0000259" key="1">
    <source>
        <dbReference type="Pfam" id="PF22917"/>
    </source>
</evidence>
<dbReference type="PANTHER" id="PTHR32487">
    <property type="entry name" value="3-OXO-DELTA(4,5)-STEROID 5-BETA-REDUCTASE"/>
    <property type="match status" value="1"/>
</dbReference>
<comment type="caution">
    <text evidence="2">The sequence shown here is derived from an EMBL/GenBank/DDBJ whole genome shotgun (WGS) entry which is preliminary data.</text>
</comment>